<evidence type="ECO:0000256" key="1">
    <source>
        <dbReference type="ARBA" id="ARBA00022962"/>
    </source>
</evidence>
<dbReference type="PANTHER" id="PTHR43187:SF1">
    <property type="entry name" value="GLUTAMINE AMIDOTRANSFERASE DUG3-RELATED"/>
    <property type="match status" value="1"/>
</dbReference>
<accession>B8ING8</accession>
<dbReference type="EMBL" id="CP001349">
    <property type="protein sequence ID" value="ACL56494.1"/>
    <property type="molecule type" value="Genomic_DNA"/>
</dbReference>
<keyword evidence="3" id="KW-0808">Transferase</keyword>
<dbReference type="Proteomes" id="UP000008207">
    <property type="component" value="Chromosome"/>
</dbReference>
<keyword evidence="4" id="KW-1185">Reference proteome</keyword>
<evidence type="ECO:0000313" key="4">
    <source>
        <dbReference type="Proteomes" id="UP000008207"/>
    </source>
</evidence>
<dbReference type="PANTHER" id="PTHR43187">
    <property type="entry name" value="GLUTAMINE AMIDOTRANSFERASE DUG3-RELATED"/>
    <property type="match status" value="1"/>
</dbReference>
<evidence type="ECO:0000259" key="2">
    <source>
        <dbReference type="PROSITE" id="PS51278"/>
    </source>
</evidence>
<dbReference type="GO" id="GO:0016740">
    <property type="term" value="F:transferase activity"/>
    <property type="evidence" value="ECO:0007669"/>
    <property type="project" value="UniProtKB-KW"/>
</dbReference>
<keyword evidence="1 3" id="KW-0315">Glutamine amidotransferase</keyword>
<dbReference type="STRING" id="460265.Mnod_1502"/>
<dbReference type="PROSITE" id="PS51278">
    <property type="entry name" value="GATASE_TYPE_2"/>
    <property type="match status" value="1"/>
</dbReference>
<sequence length="263" mass="28518">MCRFLAYHGEPVYLDDLVCTPTHSLIHQSLHAAEAKTETNGDGFGIGWYGERPEPGLFRDVRPAWSDENLRSLARQIRARTFLAHVRASTGTATARANCHPFAYGRLLFMHNGQIGGYGRIKRRLEALIPDHLYEARAGSTDSEALFLLALANGLETDPVAAMAESVAAVRGLMRAAGIEEPLRLTAVLSDGESLTAFRWACDGRPPSLYWRETGSGIVVVSEPIDGCREGWSVVPKGATLIARAGEPTRVIAPEAPEGRIAA</sequence>
<dbReference type="SUPFAM" id="SSF56235">
    <property type="entry name" value="N-terminal nucleophile aminohydrolases (Ntn hydrolases)"/>
    <property type="match status" value="1"/>
</dbReference>
<dbReference type="KEGG" id="mno:Mnod_1502"/>
<dbReference type="Gene3D" id="3.60.20.10">
    <property type="entry name" value="Glutamine Phosphoribosylpyrophosphate, subunit 1, domain 1"/>
    <property type="match status" value="1"/>
</dbReference>
<organism evidence="3 4">
    <name type="scientific">Methylobacterium nodulans (strain LMG 21967 / CNCM I-2342 / ORS 2060)</name>
    <dbReference type="NCBI Taxonomy" id="460265"/>
    <lineage>
        <taxon>Bacteria</taxon>
        <taxon>Pseudomonadati</taxon>
        <taxon>Pseudomonadota</taxon>
        <taxon>Alphaproteobacteria</taxon>
        <taxon>Hyphomicrobiales</taxon>
        <taxon>Methylobacteriaceae</taxon>
        <taxon>Methylobacterium</taxon>
    </lineage>
</organism>
<dbReference type="OrthoDB" id="9804310at2"/>
<dbReference type="Pfam" id="PF13230">
    <property type="entry name" value="GATase_4"/>
    <property type="match status" value="1"/>
</dbReference>
<evidence type="ECO:0000313" key="3">
    <source>
        <dbReference type="EMBL" id="ACL56494.1"/>
    </source>
</evidence>
<protein>
    <submittedName>
        <fullName evidence="3">Glutamine amidotransferase class-II</fullName>
    </submittedName>
</protein>
<dbReference type="InterPro" id="IPR029055">
    <property type="entry name" value="Ntn_hydrolases_N"/>
</dbReference>
<dbReference type="InterPro" id="IPR052373">
    <property type="entry name" value="Gamma-glu_amide_hydrolase"/>
</dbReference>
<dbReference type="CDD" id="cd01908">
    <property type="entry name" value="YafJ"/>
    <property type="match status" value="1"/>
</dbReference>
<dbReference type="RefSeq" id="WP_015928190.1">
    <property type="nucleotide sequence ID" value="NC_011894.1"/>
</dbReference>
<proteinExistence type="predicted"/>
<dbReference type="eggNOG" id="COG0121">
    <property type="taxonomic scope" value="Bacteria"/>
</dbReference>
<feature type="domain" description="Glutamine amidotransferase type-2" evidence="2">
    <location>
        <begin position="2"/>
        <end position="263"/>
    </location>
</feature>
<dbReference type="InterPro" id="IPR017932">
    <property type="entry name" value="GATase_2_dom"/>
</dbReference>
<dbReference type="AlphaFoldDB" id="B8ING8"/>
<name>B8ING8_METNO</name>
<gene>
    <name evidence="3" type="ordered locus">Mnod_1502</name>
</gene>
<reference evidence="3 4" key="1">
    <citation type="submission" date="2009-01" db="EMBL/GenBank/DDBJ databases">
        <title>Complete sequence of chromosome of Methylobacterium nodulans ORS 2060.</title>
        <authorList>
            <consortium name="US DOE Joint Genome Institute"/>
            <person name="Lucas S."/>
            <person name="Copeland A."/>
            <person name="Lapidus A."/>
            <person name="Glavina del Rio T."/>
            <person name="Dalin E."/>
            <person name="Tice H."/>
            <person name="Bruce D."/>
            <person name="Goodwin L."/>
            <person name="Pitluck S."/>
            <person name="Sims D."/>
            <person name="Brettin T."/>
            <person name="Detter J.C."/>
            <person name="Han C."/>
            <person name="Larimer F."/>
            <person name="Land M."/>
            <person name="Hauser L."/>
            <person name="Kyrpides N."/>
            <person name="Ivanova N."/>
            <person name="Marx C.J."/>
            <person name="Richardson P."/>
        </authorList>
    </citation>
    <scope>NUCLEOTIDE SEQUENCE [LARGE SCALE GENOMIC DNA]</scope>
    <source>
        <strain evidence="4">LMG 21967 / CNCM I-2342 / ORS 2060</strain>
    </source>
</reference>
<dbReference type="HOGENOM" id="CLU_042555_0_0_5"/>
<dbReference type="InterPro" id="IPR026869">
    <property type="entry name" value="EgtC-like"/>
</dbReference>